<feature type="transmembrane region" description="Helical" evidence="8">
    <location>
        <begin position="230"/>
        <end position="257"/>
    </location>
</feature>
<sequence length="363" mass="40392">MQKIIIPTFIRVLFVLLLIITIVFILILGKKLLVPLMMAGMLSILLTPICTWLERRKVPGTLSVLLAWLGGMLFLGGIITLIIIQIKGVSQDLENVGQHMNEWLAGVDAFFSSSLGYEIGLQSGFDLSQFIKFFKSGNQSLPQVMINTIGSLTGLVLTPVFIFFMLIYRHHLADFMAHLFKHENPRKVRLEIFRIRRMVQGYIIGLMKVMAILAVLNTTALYVLGVDHALFFGLFAALLNVIPYLGPFLGAILPFFYAFLTSDSMVSPFFILVLFAVIQLIESNFLTPKIVGSNVNLNAFITFLGLLVGGAIWGIAGMILIIPTLAIMRRIFELDSGTMPFAKLLGEDKTHLKKTKDKPPKAS</sequence>
<dbReference type="Pfam" id="PF01594">
    <property type="entry name" value="AI-2E_transport"/>
    <property type="match status" value="1"/>
</dbReference>
<evidence type="ECO:0000256" key="2">
    <source>
        <dbReference type="ARBA" id="ARBA00009773"/>
    </source>
</evidence>
<dbReference type="RefSeq" id="WP_192010300.1">
    <property type="nucleotide sequence ID" value="NZ_JACYTQ010000003.1"/>
</dbReference>
<accession>A0ABR9AKZ7</accession>
<evidence type="ECO:0000256" key="6">
    <source>
        <dbReference type="ARBA" id="ARBA00022989"/>
    </source>
</evidence>
<feature type="transmembrane region" description="Helical" evidence="8">
    <location>
        <begin position="299"/>
        <end position="322"/>
    </location>
</feature>
<feature type="transmembrane region" description="Helical" evidence="8">
    <location>
        <begin position="144"/>
        <end position="168"/>
    </location>
</feature>
<dbReference type="Proteomes" id="UP000647133">
    <property type="component" value="Unassembled WGS sequence"/>
</dbReference>
<name>A0ABR9AKZ7_9BACT</name>
<comment type="similarity">
    <text evidence="2">Belongs to the autoinducer-2 exporter (AI-2E) (TC 2.A.86) family.</text>
</comment>
<protein>
    <submittedName>
        <fullName evidence="9">AI-2E family transporter</fullName>
    </submittedName>
</protein>
<proteinExistence type="inferred from homology"/>
<keyword evidence="3" id="KW-0813">Transport</keyword>
<keyword evidence="7 8" id="KW-0472">Membrane</keyword>
<evidence type="ECO:0000256" key="8">
    <source>
        <dbReference type="SAM" id="Phobius"/>
    </source>
</evidence>
<dbReference type="EMBL" id="JACYTQ010000003">
    <property type="protein sequence ID" value="MBD8489427.1"/>
    <property type="molecule type" value="Genomic_DNA"/>
</dbReference>
<feature type="transmembrane region" description="Helical" evidence="8">
    <location>
        <begin position="65"/>
        <end position="86"/>
    </location>
</feature>
<reference evidence="9 10" key="1">
    <citation type="submission" date="2020-09" db="EMBL/GenBank/DDBJ databases">
        <title>Echinicola sp. CAU 1574 isolated from sand of Sido Beach.</title>
        <authorList>
            <person name="Kim W."/>
        </authorList>
    </citation>
    <scope>NUCLEOTIDE SEQUENCE [LARGE SCALE GENOMIC DNA]</scope>
    <source>
        <strain evidence="9 10">CAU 1574</strain>
    </source>
</reference>
<feature type="transmembrane region" description="Helical" evidence="8">
    <location>
        <begin position="269"/>
        <end position="287"/>
    </location>
</feature>
<evidence type="ECO:0000256" key="4">
    <source>
        <dbReference type="ARBA" id="ARBA00022475"/>
    </source>
</evidence>
<dbReference type="InterPro" id="IPR002549">
    <property type="entry name" value="AI-2E-like"/>
</dbReference>
<comment type="caution">
    <text evidence="9">The sequence shown here is derived from an EMBL/GenBank/DDBJ whole genome shotgun (WGS) entry which is preliminary data.</text>
</comment>
<keyword evidence="5 8" id="KW-0812">Transmembrane</keyword>
<evidence type="ECO:0000256" key="7">
    <source>
        <dbReference type="ARBA" id="ARBA00023136"/>
    </source>
</evidence>
<keyword evidence="10" id="KW-1185">Reference proteome</keyword>
<feature type="transmembrane region" description="Helical" evidence="8">
    <location>
        <begin position="34"/>
        <end position="53"/>
    </location>
</feature>
<gene>
    <name evidence="9" type="ORF">IFO69_11795</name>
</gene>
<dbReference type="PANTHER" id="PTHR21716">
    <property type="entry name" value="TRANSMEMBRANE PROTEIN"/>
    <property type="match status" value="1"/>
</dbReference>
<evidence type="ECO:0000256" key="1">
    <source>
        <dbReference type="ARBA" id="ARBA00004651"/>
    </source>
</evidence>
<evidence type="ECO:0000256" key="5">
    <source>
        <dbReference type="ARBA" id="ARBA00022692"/>
    </source>
</evidence>
<organism evidence="9 10">
    <name type="scientific">Echinicola arenosa</name>
    <dbReference type="NCBI Taxonomy" id="2774144"/>
    <lineage>
        <taxon>Bacteria</taxon>
        <taxon>Pseudomonadati</taxon>
        <taxon>Bacteroidota</taxon>
        <taxon>Cytophagia</taxon>
        <taxon>Cytophagales</taxon>
        <taxon>Cyclobacteriaceae</taxon>
        <taxon>Echinicola</taxon>
    </lineage>
</organism>
<comment type="subcellular location">
    <subcellularLocation>
        <location evidence="1">Cell membrane</location>
        <topology evidence="1">Multi-pass membrane protein</topology>
    </subcellularLocation>
</comment>
<feature type="transmembrane region" description="Helical" evidence="8">
    <location>
        <begin position="9"/>
        <end position="28"/>
    </location>
</feature>
<evidence type="ECO:0000313" key="10">
    <source>
        <dbReference type="Proteomes" id="UP000647133"/>
    </source>
</evidence>
<evidence type="ECO:0000256" key="3">
    <source>
        <dbReference type="ARBA" id="ARBA00022448"/>
    </source>
</evidence>
<feature type="transmembrane region" description="Helical" evidence="8">
    <location>
        <begin position="202"/>
        <end position="224"/>
    </location>
</feature>
<evidence type="ECO:0000313" key="9">
    <source>
        <dbReference type="EMBL" id="MBD8489427.1"/>
    </source>
</evidence>
<keyword evidence="6 8" id="KW-1133">Transmembrane helix</keyword>
<keyword evidence="4" id="KW-1003">Cell membrane</keyword>
<dbReference type="PANTHER" id="PTHR21716:SF53">
    <property type="entry name" value="PERMEASE PERM-RELATED"/>
    <property type="match status" value="1"/>
</dbReference>